<dbReference type="Gene3D" id="3.40.50.150">
    <property type="entry name" value="Vaccinia Virus protein VP39"/>
    <property type="match status" value="1"/>
</dbReference>
<keyword evidence="1" id="KW-0614">Plasmid</keyword>
<dbReference type="SUPFAM" id="SSF53335">
    <property type="entry name" value="S-adenosyl-L-methionine-dependent methyltransferases"/>
    <property type="match status" value="1"/>
</dbReference>
<organism evidence="1 2">
    <name type="scientific">Azospirillum ramasamyi</name>
    <dbReference type="NCBI Taxonomy" id="682998"/>
    <lineage>
        <taxon>Bacteria</taxon>
        <taxon>Pseudomonadati</taxon>
        <taxon>Pseudomonadota</taxon>
        <taxon>Alphaproteobacteria</taxon>
        <taxon>Rhodospirillales</taxon>
        <taxon>Azospirillaceae</taxon>
        <taxon>Azospirillum</taxon>
    </lineage>
</organism>
<accession>A0A2U9S7F8</accession>
<name>A0A2U9S7F8_9PROT</name>
<dbReference type="EMBL" id="CP029830">
    <property type="protein sequence ID" value="AWU95454.1"/>
    <property type="molecule type" value="Genomic_DNA"/>
</dbReference>
<evidence type="ECO:0008006" key="3">
    <source>
        <dbReference type="Google" id="ProtNLM"/>
    </source>
</evidence>
<sequence length="250" mass="27912">MMTDIRPLIEDCCGWNRRIWADAVAFAVTALPTTLEGKRVLEIGAGKHSSIAPAFAAKGATVFCSYYGQPRHEVENGQLRLVSEKYGLTGIALLEMDMHRLSGQYDVIVLKSVLGGVCRGDDYKRMRSVIDGLMDHLTDEGVILTIDNGYVGPFIRFFRLAGAGKNRWTYFKQDELRAVLADYHIESQGFGFLNFGAARFLFRRDLEILETVNDAIHTVDTALLRLFNPRQRAVLSTVIRKKSVGAHAQA</sequence>
<dbReference type="OrthoDB" id="1417142at2"/>
<geneLocation type="plasmid" evidence="1 2">
    <name>unnamed1</name>
</geneLocation>
<dbReference type="AlphaFoldDB" id="A0A2U9S7F8"/>
<dbReference type="KEGG" id="azm:DM194_14075"/>
<dbReference type="Proteomes" id="UP000249605">
    <property type="component" value="Plasmid unnamed1"/>
</dbReference>
<reference evidence="1 2" key="1">
    <citation type="submission" date="2018-06" db="EMBL/GenBank/DDBJ databases">
        <title>Complete genome sequencing of Azospirillum sp. M2T2B2.</title>
        <authorList>
            <person name="Heo J."/>
            <person name="Kim S.-J."/>
            <person name="Kwon S.-W."/>
            <person name="Anandham R."/>
        </authorList>
    </citation>
    <scope>NUCLEOTIDE SEQUENCE [LARGE SCALE GENOMIC DNA]</scope>
    <source>
        <strain evidence="1 2">M2T2B2</strain>
        <plasmid evidence="1 2">unnamed1</plasmid>
    </source>
</reference>
<gene>
    <name evidence="1" type="ORF">DM194_14075</name>
</gene>
<protein>
    <recommendedName>
        <fullName evidence="3">Class I SAM-dependent methyltransferase</fullName>
    </recommendedName>
</protein>
<dbReference type="InterPro" id="IPR029063">
    <property type="entry name" value="SAM-dependent_MTases_sf"/>
</dbReference>
<proteinExistence type="predicted"/>
<keyword evidence="2" id="KW-1185">Reference proteome</keyword>
<evidence type="ECO:0000313" key="1">
    <source>
        <dbReference type="EMBL" id="AWU95454.1"/>
    </source>
</evidence>
<evidence type="ECO:0000313" key="2">
    <source>
        <dbReference type="Proteomes" id="UP000249605"/>
    </source>
</evidence>